<organism evidence="1 2">
    <name type="scientific">Schistosoma margrebowiei</name>
    <dbReference type="NCBI Taxonomy" id="48269"/>
    <lineage>
        <taxon>Eukaryota</taxon>
        <taxon>Metazoa</taxon>
        <taxon>Spiralia</taxon>
        <taxon>Lophotrochozoa</taxon>
        <taxon>Platyhelminthes</taxon>
        <taxon>Trematoda</taxon>
        <taxon>Digenea</taxon>
        <taxon>Strigeidida</taxon>
        <taxon>Schistosomatoidea</taxon>
        <taxon>Schistosomatidae</taxon>
        <taxon>Schistosoma</taxon>
    </lineage>
</organism>
<reference evidence="2" key="1">
    <citation type="submission" date="2023-11" db="UniProtKB">
        <authorList>
            <consortium name="WormBaseParasite"/>
        </authorList>
    </citation>
    <scope>IDENTIFICATION</scope>
</reference>
<protein>
    <recommendedName>
        <fullName evidence="3">Glycosyl hydrolase family 13 catalytic domain-containing protein</fullName>
    </recommendedName>
</protein>
<evidence type="ECO:0000313" key="1">
    <source>
        <dbReference type="Proteomes" id="UP000050790"/>
    </source>
</evidence>
<sequence>MYNIFYRVLAVNSGDTGCGLGDNPDPMLMFKDGADMIISREFVSGRGEKERELPFKQTALQKYLTYTDSDKEILGLTTSTVHIPTYGDTLQLATTLLLPGLPVIYYGTEIDVNRERVIMPMPWGFNGKRFSATINYSIFRNYLNNYNNKNVVESELAEGNDKSVLRLVQKLVALRQNPSIKWGTIEQINIDQESVSHAEAFARKARGFPTFIVILVKYFKEDYFSDLTSVCSSITPNVIYPSHPQLLVDNALSTSKIFIPKLIYSSYILVFECN</sequence>
<accession>A0AA85AEJ8</accession>
<evidence type="ECO:0000313" key="2">
    <source>
        <dbReference type="WBParaSite" id="SMRG1_80420.1"/>
    </source>
</evidence>
<dbReference type="WBParaSite" id="SMRG1_80420.1">
    <property type="protein sequence ID" value="SMRG1_80420.1"/>
    <property type="gene ID" value="SMRG1_80420"/>
</dbReference>
<evidence type="ECO:0008006" key="3">
    <source>
        <dbReference type="Google" id="ProtNLM"/>
    </source>
</evidence>
<dbReference type="SUPFAM" id="SSF51445">
    <property type="entry name" value="(Trans)glycosidases"/>
    <property type="match status" value="1"/>
</dbReference>
<dbReference type="InterPro" id="IPR017853">
    <property type="entry name" value="GH"/>
</dbReference>
<dbReference type="AlphaFoldDB" id="A0AA85AEJ8"/>
<name>A0AA85AEJ8_9TREM</name>
<proteinExistence type="predicted"/>
<dbReference type="Gene3D" id="3.20.20.80">
    <property type="entry name" value="Glycosidases"/>
    <property type="match status" value="1"/>
</dbReference>
<dbReference type="PANTHER" id="PTHR10357">
    <property type="entry name" value="ALPHA-AMYLASE FAMILY MEMBER"/>
    <property type="match status" value="1"/>
</dbReference>
<dbReference type="PANTHER" id="PTHR10357:SF199">
    <property type="entry name" value="ALPHA AMYLASE CATALYTIC REGION"/>
    <property type="match status" value="1"/>
</dbReference>
<dbReference type="Proteomes" id="UP000050790">
    <property type="component" value="Unassembled WGS sequence"/>
</dbReference>